<keyword evidence="2" id="KW-1185">Reference proteome</keyword>
<dbReference type="EMBL" id="CP001046">
    <property type="protein sequence ID" value="ACC76587.1"/>
    <property type="molecule type" value="Genomic_DNA"/>
</dbReference>
<protein>
    <submittedName>
        <fullName evidence="1">Uncharacterized protein</fullName>
    </submittedName>
</protein>
<dbReference type="KEGG" id="bph:Bphy_7696"/>
<name>B2JY79_PARP8</name>
<dbReference type="AlphaFoldDB" id="B2JY79"/>
<accession>B2JY79</accession>
<gene>
    <name evidence="1" type="ordered locus">Bphy_7696</name>
</gene>
<evidence type="ECO:0000313" key="1">
    <source>
        <dbReference type="EMBL" id="ACC76587.1"/>
    </source>
</evidence>
<evidence type="ECO:0000313" key="2">
    <source>
        <dbReference type="Proteomes" id="UP000001192"/>
    </source>
</evidence>
<dbReference type="HOGENOM" id="CLU_202368_0_0_4"/>
<sequence length="71" mass="8041">MYMHDDASNALPQYVIELRAWLSDWYDHAFNVGYIRPPFTLDEAIADRLEGYFKAGLAPAEGAMAFFGSVH</sequence>
<geneLocation type="plasmid" evidence="1 2">
    <name>pBPHY02</name>
</geneLocation>
<organism evidence="1 2">
    <name type="scientific">Paraburkholderia phymatum (strain DSM 17167 / CIP 108236 / LMG 21445 / STM815)</name>
    <name type="common">Burkholderia phymatum</name>
    <dbReference type="NCBI Taxonomy" id="391038"/>
    <lineage>
        <taxon>Bacteria</taxon>
        <taxon>Pseudomonadati</taxon>
        <taxon>Pseudomonadota</taxon>
        <taxon>Betaproteobacteria</taxon>
        <taxon>Burkholderiales</taxon>
        <taxon>Burkholderiaceae</taxon>
        <taxon>Paraburkholderia</taxon>
    </lineage>
</organism>
<keyword evidence="1" id="KW-0614">Plasmid</keyword>
<dbReference type="Proteomes" id="UP000001192">
    <property type="component" value="Plasmid pBPHY02"/>
</dbReference>
<dbReference type="eggNOG" id="ENOG503172I">
    <property type="taxonomic scope" value="Bacteria"/>
</dbReference>
<reference evidence="2" key="1">
    <citation type="journal article" date="2014" name="Stand. Genomic Sci.">
        <title>Complete genome sequence of Burkholderia phymatum STM815(T), a broad host range and efficient nitrogen-fixing symbiont of Mimosa species.</title>
        <authorList>
            <person name="Moulin L."/>
            <person name="Klonowska A."/>
            <person name="Caroline B."/>
            <person name="Booth K."/>
            <person name="Vriezen J.A."/>
            <person name="Melkonian R."/>
            <person name="James E.K."/>
            <person name="Young J.P."/>
            <person name="Bena G."/>
            <person name="Hauser L."/>
            <person name="Land M."/>
            <person name="Kyrpides N."/>
            <person name="Bruce D."/>
            <person name="Chain P."/>
            <person name="Copeland A."/>
            <person name="Pitluck S."/>
            <person name="Woyke T."/>
            <person name="Lizotte-Waniewski M."/>
            <person name="Bristow J."/>
            <person name="Riley M."/>
        </authorList>
    </citation>
    <scope>NUCLEOTIDE SEQUENCE [LARGE SCALE GENOMIC DNA]</scope>
    <source>
        <strain evidence="2">DSM 17167 / CIP 108236 / LMG 21445 / STM815</strain>
        <plasmid evidence="2">Plasmid pBPHY02</plasmid>
    </source>
</reference>
<proteinExistence type="predicted"/>